<dbReference type="InterPro" id="IPR006121">
    <property type="entry name" value="HMA_dom"/>
</dbReference>
<dbReference type="PROSITE" id="PS00154">
    <property type="entry name" value="ATPASE_E1_E2"/>
    <property type="match status" value="1"/>
</dbReference>
<evidence type="ECO:0000256" key="15">
    <source>
        <dbReference type="ARBA" id="ARBA00023008"/>
    </source>
</evidence>
<dbReference type="GO" id="GO:0140581">
    <property type="term" value="F:P-type monovalent copper transporter activity"/>
    <property type="evidence" value="ECO:0007669"/>
    <property type="project" value="UniProtKB-EC"/>
</dbReference>
<dbReference type="Proteomes" id="UP000235658">
    <property type="component" value="Unassembled WGS sequence"/>
</dbReference>
<feature type="transmembrane region" description="Helical" evidence="21">
    <location>
        <begin position="352"/>
        <end position="374"/>
    </location>
</feature>
<evidence type="ECO:0000313" key="24">
    <source>
        <dbReference type="EMBL" id="PMC81755.1"/>
    </source>
</evidence>
<evidence type="ECO:0000256" key="5">
    <source>
        <dbReference type="ARBA" id="ARBA00022448"/>
    </source>
</evidence>
<evidence type="ECO:0000256" key="7">
    <source>
        <dbReference type="ARBA" id="ARBA00022723"/>
    </source>
</evidence>
<keyword evidence="14 21" id="KW-1133">Transmembrane helix</keyword>
<dbReference type="CDD" id="cd02094">
    <property type="entry name" value="P-type_ATPase_Cu-like"/>
    <property type="match status" value="1"/>
</dbReference>
<dbReference type="NCBIfam" id="TIGR00003">
    <property type="entry name" value="copper ion binding protein"/>
    <property type="match status" value="2"/>
</dbReference>
<dbReference type="PROSITE" id="PS01047">
    <property type="entry name" value="HMA_1"/>
    <property type="match status" value="2"/>
</dbReference>
<dbReference type="NCBIfam" id="TIGR01525">
    <property type="entry name" value="ATPase-IB_hvy"/>
    <property type="match status" value="1"/>
</dbReference>
<dbReference type="SUPFAM" id="SSF55008">
    <property type="entry name" value="HMA, heavy metal-associated domain"/>
    <property type="match status" value="2"/>
</dbReference>
<dbReference type="Gene3D" id="2.70.150.10">
    <property type="entry name" value="Calcium-transporting ATPase, cytoplasmic transduction domain A"/>
    <property type="match status" value="1"/>
</dbReference>
<dbReference type="GO" id="GO:0043682">
    <property type="term" value="F:P-type divalent copper transporter activity"/>
    <property type="evidence" value="ECO:0007669"/>
    <property type="project" value="TreeGrafter"/>
</dbReference>
<feature type="transmembrane region" description="Helical" evidence="21">
    <location>
        <begin position="161"/>
        <end position="179"/>
    </location>
</feature>
<evidence type="ECO:0000259" key="23">
    <source>
        <dbReference type="PROSITE" id="PS50846"/>
    </source>
</evidence>
<evidence type="ECO:0000256" key="4">
    <source>
        <dbReference type="ARBA" id="ARBA00015102"/>
    </source>
</evidence>
<keyword evidence="22" id="KW-0175">Coiled coil</keyword>
<evidence type="ECO:0000256" key="10">
    <source>
        <dbReference type="ARBA" id="ARBA00022796"/>
    </source>
</evidence>
<dbReference type="RefSeq" id="WP_102197732.1">
    <property type="nucleotide sequence ID" value="NZ_PNHP01000002.1"/>
</dbReference>
<keyword evidence="13" id="KW-1278">Translocase</keyword>
<keyword evidence="11 21" id="KW-0067">ATP-binding</keyword>
<dbReference type="InterPro" id="IPR027256">
    <property type="entry name" value="P-typ_ATPase_IB"/>
</dbReference>
<comment type="subcellular location">
    <subcellularLocation>
        <location evidence="1">Cell membrane</location>
        <topology evidence="1">Multi-pass membrane protein</topology>
    </subcellularLocation>
</comment>
<dbReference type="PANTHER" id="PTHR43520">
    <property type="entry name" value="ATP7, ISOFORM B"/>
    <property type="match status" value="1"/>
</dbReference>
<evidence type="ECO:0000256" key="9">
    <source>
        <dbReference type="ARBA" id="ARBA00022741"/>
    </source>
</evidence>
<dbReference type="Pfam" id="PF00403">
    <property type="entry name" value="HMA"/>
    <property type="match status" value="2"/>
</dbReference>
<keyword evidence="6 21" id="KW-0812">Transmembrane</keyword>
<name>A0A2N6UJ58_9FIRM</name>
<dbReference type="FunFam" id="3.30.70.100:FF:000005">
    <property type="entry name" value="Copper-exporting P-type ATPase A"/>
    <property type="match status" value="1"/>
</dbReference>
<feature type="transmembrane region" description="Helical" evidence="21">
    <location>
        <begin position="380"/>
        <end position="401"/>
    </location>
</feature>
<dbReference type="InterPro" id="IPR059000">
    <property type="entry name" value="ATPase_P-type_domA"/>
</dbReference>
<proteinExistence type="inferred from homology"/>
<dbReference type="Pfam" id="PF00122">
    <property type="entry name" value="E1-E2_ATPase"/>
    <property type="match status" value="1"/>
</dbReference>
<dbReference type="InterPro" id="IPR006122">
    <property type="entry name" value="HMA_Cu_ion-bd"/>
</dbReference>
<dbReference type="EC" id="7.2.2.8" evidence="3"/>
<dbReference type="FunFam" id="2.70.150.10:FF:000002">
    <property type="entry name" value="Copper-transporting ATPase 1, putative"/>
    <property type="match status" value="1"/>
</dbReference>
<dbReference type="SFLD" id="SFLDG00002">
    <property type="entry name" value="C1.7:_P-type_atpase_like"/>
    <property type="match status" value="1"/>
</dbReference>
<keyword evidence="5" id="KW-0813">Transport</keyword>
<accession>A0A2N6UJ58</accession>
<evidence type="ECO:0000256" key="22">
    <source>
        <dbReference type="SAM" id="Coils"/>
    </source>
</evidence>
<keyword evidence="21" id="KW-1003">Cell membrane</keyword>
<keyword evidence="16" id="KW-0406">Ion transport</keyword>
<comment type="similarity">
    <text evidence="2 21">Belongs to the cation transport ATPase (P-type) (TC 3.A.3) family. Type IB subfamily.</text>
</comment>
<dbReference type="InterPro" id="IPR001757">
    <property type="entry name" value="P_typ_ATPase"/>
</dbReference>
<dbReference type="SFLD" id="SFLDF00027">
    <property type="entry name" value="p-type_atpase"/>
    <property type="match status" value="1"/>
</dbReference>
<dbReference type="CDD" id="cd00371">
    <property type="entry name" value="HMA"/>
    <property type="match status" value="2"/>
</dbReference>
<dbReference type="SFLD" id="SFLDS00003">
    <property type="entry name" value="Haloacid_Dehalogenase"/>
    <property type="match status" value="1"/>
</dbReference>
<organism evidence="24 25">
    <name type="scientific">Anaerococcus hydrogenalis</name>
    <dbReference type="NCBI Taxonomy" id="33029"/>
    <lineage>
        <taxon>Bacteria</taxon>
        <taxon>Bacillati</taxon>
        <taxon>Bacillota</taxon>
        <taxon>Tissierellia</taxon>
        <taxon>Tissierellales</taxon>
        <taxon>Peptoniphilaceae</taxon>
        <taxon>Anaerococcus</taxon>
    </lineage>
</organism>
<dbReference type="AlphaFoldDB" id="A0A2N6UJ58"/>
<reference evidence="24 25" key="1">
    <citation type="submission" date="2017-09" db="EMBL/GenBank/DDBJ databases">
        <title>Bacterial strain isolated from the female urinary microbiota.</title>
        <authorList>
            <person name="Thomas-White K."/>
            <person name="Kumar N."/>
            <person name="Forster S."/>
            <person name="Putonti C."/>
            <person name="Lawley T."/>
            <person name="Wolfe A.J."/>
        </authorList>
    </citation>
    <scope>NUCLEOTIDE SEQUENCE [LARGE SCALE GENOMIC DNA]</scope>
    <source>
        <strain evidence="24 25">UMB0204</strain>
    </source>
</reference>
<evidence type="ECO:0000256" key="16">
    <source>
        <dbReference type="ARBA" id="ARBA00023065"/>
    </source>
</evidence>
<keyword evidence="12" id="KW-0460">Magnesium</keyword>
<evidence type="ECO:0000256" key="1">
    <source>
        <dbReference type="ARBA" id="ARBA00004651"/>
    </source>
</evidence>
<comment type="catalytic activity">
    <reaction evidence="20">
        <text>Cu(+)(in) + ATP + H2O = Cu(+)(out) + ADP + phosphate + H(+)</text>
        <dbReference type="Rhea" id="RHEA:25792"/>
        <dbReference type="ChEBI" id="CHEBI:15377"/>
        <dbReference type="ChEBI" id="CHEBI:15378"/>
        <dbReference type="ChEBI" id="CHEBI:30616"/>
        <dbReference type="ChEBI" id="CHEBI:43474"/>
        <dbReference type="ChEBI" id="CHEBI:49552"/>
        <dbReference type="ChEBI" id="CHEBI:456216"/>
        <dbReference type="EC" id="7.2.2.8"/>
    </reaction>
</comment>
<dbReference type="PANTHER" id="PTHR43520:SF8">
    <property type="entry name" value="P-TYPE CU(+) TRANSPORTER"/>
    <property type="match status" value="1"/>
</dbReference>
<feature type="domain" description="HMA" evidence="23">
    <location>
        <begin position="1"/>
        <end position="66"/>
    </location>
</feature>
<dbReference type="EMBL" id="PNHP01000002">
    <property type="protein sequence ID" value="PMC81755.1"/>
    <property type="molecule type" value="Genomic_DNA"/>
</dbReference>
<feature type="transmembrane region" description="Helical" evidence="21">
    <location>
        <begin position="692"/>
        <end position="714"/>
    </location>
</feature>
<dbReference type="SUPFAM" id="SSF81653">
    <property type="entry name" value="Calcium ATPase, transduction domain A"/>
    <property type="match status" value="1"/>
</dbReference>
<dbReference type="PROSITE" id="PS50846">
    <property type="entry name" value="HMA_2"/>
    <property type="match status" value="2"/>
</dbReference>
<gene>
    <name evidence="24" type="ORF">CJ192_03080</name>
</gene>
<feature type="transmembrane region" description="Helical" evidence="21">
    <location>
        <begin position="90"/>
        <end position="109"/>
    </location>
</feature>
<evidence type="ECO:0000313" key="25">
    <source>
        <dbReference type="Proteomes" id="UP000235658"/>
    </source>
</evidence>
<evidence type="ECO:0000256" key="18">
    <source>
        <dbReference type="ARBA" id="ARBA00029719"/>
    </source>
</evidence>
<dbReference type="InterPro" id="IPR036412">
    <property type="entry name" value="HAD-like_sf"/>
</dbReference>
<keyword evidence="15" id="KW-0186">Copper</keyword>
<keyword evidence="8" id="KW-0677">Repeat</keyword>
<comment type="caution">
    <text evidence="24">The sequence shown here is derived from an EMBL/GenBank/DDBJ whole genome shotgun (WGS) entry which is preliminary data.</text>
</comment>
<feature type="transmembrane region" description="Helical" evidence="21">
    <location>
        <begin position="720"/>
        <end position="739"/>
    </location>
</feature>
<dbReference type="InterPro" id="IPR023298">
    <property type="entry name" value="ATPase_P-typ_TM_dom_sf"/>
</dbReference>
<evidence type="ECO:0000256" key="19">
    <source>
        <dbReference type="ARBA" id="ARBA00033239"/>
    </source>
</evidence>
<dbReference type="Gene3D" id="3.40.1110.10">
    <property type="entry name" value="Calcium-transporting ATPase, cytoplasmic domain N"/>
    <property type="match status" value="1"/>
</dbReference>
<dbReference type="GO" id="GO:0055070">
    <property type="term" value="P:copper ion homeostasis"/>
    <property type="evidence" value="ECO:0007669"/>
    <property type="project" value="TreeGrafter"/>
</dbReference>
<evidence type="ECO:0000256" key="20">
    <source>
        <dbReference type="ARBA" id="ARBA00049289"/>
    </source>
</evidence>
<keyword evidence="7 21" id="KW-0479">Metal-binding</keyword>
<dbReference type="SUPFAM" id="SSF81665">
    <property type="entry name" value="Calcium ATPase, transmembrane domain M"/>
    <property type="match status" value="1"/>
</dbReference>
<keyword evidence="17 21" id="KW-0472">Membrane</keyword>
<dbReference type="InterPro" id="IPR036163">
    <property type="entry name" value="HMA_dom_sf"/>
</dbReference>
<dbReference type="GO" id="GO:0016887">
    <property type="term" value="F:ATP hydrolysis activity"/>
    <property type="evidence" value="ECO:0007669"/>
    <property type="project" value="InterPro"/>
</dbReference>
<dbReference type="PRINTS" id="PR00943">
    <property type="entry name" value="CUATPASE"/>
</dbReference>
<dbReference type="GeneID" id="84578166"/>
<feature type="transmembrane region" description="Helical" evidence="21">
    <location>
        <begin position="199"/>
        <end position="218"/>
    </location>
</feature>
<feature type="transmembrane region" description="Helical" evidence="21">
    <location>
        <begin position="129"/>
        <end position="149"/>
    </location>
</feature>
<dbReference type="InterPro" id="IPR008250">
    <property type="entry name" value="ATPase_P-typ_transduc_dom_A_sf"/>
</dbReference>
<dbReference type="Pfam" id="PF00702">
    <property type="entry name" value="Hydrolase"/>
    <property type="match status" value="1"/>
</dbReference>
<evidence type="ECO:0000256" key="13">
    <source>
        <dbReference type="ARBA" id="ARBA00022967"/>
    </source>
</evidence>
<evidence type="ECO:0000256" key="17">
    <source>
        <dbReference type="ARBA" id="ARBA00023136"/>
    </source>
</evidence>
<sequence length="845" mass="93474">MKERFKVTGMTCASCQANVQKAVEKLGVNSVNVNLVSETMNVSYDEKKISKDDIINAVEKIGYGASPVNEKKSEDSSKNNNDEKNVKNRLIISFLFMIPLMYVSMGHMINLPLPHFLHGVEGSVNFAFVQFLLTIPVIFVNRIFYISGFKGLINKAPNMDTLVGLGSFAAVVYGIFAIFRMAYGLGFSKLDIVEMYRTNLYFESSAMILTLITLGKYFEKRSKGQTKKSLEALMDLAPKKARILLDGVEKEIPVEDLKKGDLIIVRPGESIAVDGIIKEGSSLVDESAITGESMPVNKNVGDEVISATINKQGSFVFEALKVGEDTTLSKIIELVNEANESKAPIAKLADKISAVFVPTVMLISLITFITWMFLGYGFEFSLNLAISVLVISCPCALGLATPMAIMVATGKSAEYGLLFKNAESLENLHKVDTILLDKTGTITEGKPQVTDILTDLDENEFLKLASSMEIKSEHPLSNAINEFAEEKNIENIEVSNFESISGKGIKASYKNKIYYGGNISLMKEKNINLKSYEKKSDKLSSQGKTSMYFANEKEVIGIIAVQDRPKSLSKVAIDEMKKLGYEVRMITGDNEKTAEAIRKSLNIDYKYAEVLPEDKEKEVKKLKNQGKKVLMVGDGINDAPALARSDVSMAIGNGTDVAIESADVILIKNNILDIVSAIKLSKATIKTIKENLFWAFFYNVIGIPLAAGLLYPSFGIKLSPMFGAFAMSLSSVFVCLNSLRLRNFKANFENDKKIKEIIENDNNKIKKENKMKELNKMIVKVNNMSCNHCKNRVEETLKSIAGIENAEVNLDEKLANVEFFGSIDEKEIADKINDAGYEFVGIEYK</sequence>
<dbReference type="InterPro" id="IPR018303">
    <property type="entry name" value="ATPase_P-typ_P_site"/>
</dbReference>
<evidence type="ECO:0000256" key="14">
    <source>
        <dbReference type="ARBA" id="ARBA00022989"/>
    </source>
</evidence>
<dbReference type="InterPro" id="IPR044492">
    <property type="entry name" value="P_typ_ATPase_HD_dom"/>
</dbReference>
<evidence type="ECO:0000256" key="2">
    <source>
        <dbReference type="ARBA" id="ARBA00006024"/>
    </source>
</evidence>
<protein>
    <recommendedName>
        <fullName evidence="4">Copper-exporting P-type ATPase</fullName>
        <ecNumber evidence="3">7.2.2.8</ecNumber>
    </recommendedName>
    <alternativeName>
        <fullName evidence="18">Copper-exporting P-type ATPase A</fullName>
    </alternativeName>
    <alternativeName>
        <fullName evidence="19">Cu(+)-exporting ATPase</fullName>
    </alternativeName>
</protein>
<keyword evidence="9 21" id="KW-0547">Nucleotide-binding</keyword>
<evidence type="ECO:0000256" key="12">
    <source>
        <dbReference type="ARBA" id="ARBA00022842"/>
    </source>
</evidence>
<dbReference type="GO" id="GO:0005524">
    <property type="term" value="F:ATP binding"/>
    <property type="evidence" value="ECO:0007669"/>
    <property type="project" value="UniProtKB-UniRule"/>
</dbReference>
<dbReference type="GO" id="GO:0005886">
    <property type="term" value="C:plasma membrane"/>
    <property type="evidence" value="ECO:0007669"/>
    <property type="project" value="UniProtKB-SubCell"/>
</dbReference>
<evidence type="ECO:0000256" key="8">
    <source>
        <dbReference type="ARBA" id="ARBA00022737"/>
    </source>
</evidence>
<feature type="coiled-coil region" evidence="22">
    <location>
        <begin position="755"/>
        <end position="784"/>
    </location>
</feature>
<dbReference type="Gene3D" id="3.40.50.1000">
    <property type="entry name" value="HAD superfamily/HAD-like"/>
    <property type="match status" value="1"/>
</dbReference>
<dbReference type="InterPro" id="IPR023299">
    <property type="entry name" value="ATPase_P-typ_cyto_dom_N"/>
</dbReference>
<feature type="domain" description="HMA" evidence="23">
    <location>
        <begin position="775"/>
        <end position="840"/>
    </location>
</feature>
<dbReference type="NCBIfam" id="TIGR01511">
    <property type="entry name" value="ATPase-IB1_Cu"/>
    <property type="match status" value="1"/>
</dbReference>
<evidence type="ECO:0000256" key="21">
    <source>
        <dbReference type="RuleBase" id="RU362081"/>
    </source>
</evidence>
<dbReference type="Gene3D" id="3.30.70.100">
    <property type="match status" value="2"/>
</dbReference>
<dbReference type="InterPro" id="IPR023214">
    <property type="entry name" value="HAD_sf"/>
</dbReference>
<dbReference type="GO" id="GO:0005507">
    <property type="term" value="F:copper ion binding"/>
    <property type="evidence" value="ECO:0007669"/>
    <property type="project" value="InterPro"/>
</dbReference>
<keyword evidence="10" id="KW-0187">Copper transport</keyword>
<dbReference type="PRINTS" id="PR00119">
    <property type="entry name" value="CATATPASE"/>
</dbReference>
<evidence type="ECO:0000256" key="6">
    <source>
        <dbReference type="ARBA" id="ARBA00022692"/>
    </source>
</evidence>
<evidence type="ECO:0000256" key="3">
    <source>
        <dbReference type="ARBA" id="ARBA00012517"/>
    </source>
</evidence>
<dbReference type="InterPro" id="IPR017969">
    <property type="entry name" value="Heavy-metal-associated_CS"/>
</dbReference>
<dbReference type="SUPFAM" id="SSF56784">
    <property type="entry name" value="HAD-like"/>
    <property type="match status" value="1"/>
</dbReference>
<evidence type="ECO:0000256" key="11">
    <source>
        <dbReference type="ARBA" id="ARBA00022840"/>
    </source>
</evidence>
<dbReference type="NCBIfam" id="TIGR01494">
    <property type="entry name" value="ATPase_P-type"/>
    <property type="match status" value="1"/>
</dbReference>